<dbReference type="InterPro" id="IPR012337">
    <property type="entry name" value="RNaseH-like_sf"/>
</dbReference>
<dbReference type="EMBL" id="BAABCT010000003">
    <property type="protein sequence ID" value="GAA4071495.1"/>
    <property type="molecule type" value="Genomic_DNA"/>
</dbReference>
<dbReference type="InterPro" id="IPR053392">
    <property type="entry name" value="Transposase_IS30-like"/>
</dbReference>
<sequence length="334" mass="39585">MEKLRRRLNLNERIVIETLLNENRSKSYIAIQLKRNRSTITREVNNWIKKPSDKYNATIAHFFAKEEYLNKRNLDKINTHKRLKSFVYRGLLSGFSPEQIAGRIKIVYPNDTTMSISHEAIYQHIYKHRQSYLGKKLIKLLPYHHHKRREKRKFGKNRVRIKDQVNISQRPKHVELRIEVGHWEGDLMIGTGQKSAIGTIVERKTRYTFIVKIENRKSKTVTQQFAKLLNTLPKYIRKTMTYDNGIEMANHKWLSNNTGMDIYFANPYSSWERGTNENTNGLIRRFFPKGTDFNKITNEQLKQAQFALNNRPRKILGYKTPKEIMNQEITNYAA</sequence>
<dbReference type="RefSeq" id="WP_344816200.1">
    <property type="nucleotide sequence ID" value="NZ_BAABCT010000003.1"/>
</dbReference>
<evidence type="ECO:0000313" key="3">
    <source>
        <dbReference type="EMBL" id="GAA4071495.1"/>
    </source>
</evidence>
<dbReference type="InterPro" id="IPR001584">
    <property type="entry name" value="Integrase_cat-core"/>
</dbReference>
<reference evidence="4" key="1">
    <citation type="journal article" date="2019" name="Int. J. Syst. Evol. Microbiol.">
        <title>The Global Catalogue of Microorganisms (GCM) 10K type strain sequencing project: providing services to taxonomists for standard genome sequencing and annotation.</title>
        <authorList>
            <consortium name="The Broad Institute Genomics Platform"/>
            <consortium name="The Broad Institute Genome Sequencing Center for Infectious Disease"/>
            <person name="Wu L."/>
            <person name="Ma J."/>
        </authorList>
    </citation>
    <scope>NUCLEOTIDE SEQUENCE [LARGE SCALE GENOMIC DNA]</scope>
    <source>
        <strain evidence="4">JCM 17069</strain>
    </source>
</reference>
<gene>
    <name evidence="3" type="ORF">GCM10022389_15970</name>
</gene>
<dbReference type="SUPFAM" id="SSF53098">
    <property type="entry name" value="Ribonuclease H-like"/>
    <property type="match status" value="1"/>
</dbReference>
<keyword evidence="1" id="KW-0233">DNA recombination</keyword>
<accession>A0ABP7VPK3</accession>
<dbReference type="PANTHER" id="PTHR10948:SF23">
    <property type="entry name" value="TRANSPOSASE INSI FOR INSERTION SEQUENCE ELEMENT IS30A-RELATED"/>
    <property type="match status" value="1"/>
</dbReference>
<dbReference type="PROSITE" id="PS50994">
    <property type="entry name" value="INTEGRASE"/>
    <property type="match status" value="1"/>
</dbReference>
<dbReference type="Proteomes" id="UP001500367">
    <property type="component" value="Unassembled WGS sequence"/>
</dbReference>
<dbReference type="NCBIfam" id="NF033563">
    <property type="entry name" value="transpos_IS30"/>
    <property type="match status" value="1"/>
</dbReference>
<protein>
    <submittedName>
        <fullName evidence="3">IS30-like element ISCg2 family transposase</fullName>
    </submittedName>
</protein>
<dbReference type="Gene3D" id="3.30.420.10">
    <property type="entry name" value="Ribonuclease H-like superfamily/Ribonuclease H"/>
    <property type="match status" value="1"/>
</dbReference>
<dbReference type="InterPro" id="IPR036397">
    <property type="entry name" value="RNaseH_sf"/>
</dbReference>
<dbReference type="PANTHER" id="PTHR10948">
    <property type="entry name" value="TRANSPOSASE"/>
    <property type="match status" value="1"/>
</dbReference>
<evidence type="ECO:0000259" key="2">
    <source>
        <dbReference type="PROSITE" id="PS50994"/>
    </source>
</evidence>
<organism evidence="3 4">
    <name type="scientific">Flavobacterium cheonanense</name>
    <dbReference type="NCBI Taxonomy" id="706183"/>
    <lineage>
        <taxon>Bacteria</taxon>
        <taxon>Pseudomonadati</taxon>
        <taxon>Bacteroidota</taxon>
        <taxon>Flavobacteriia</taxon>
        <taxon>Flavobacteriales</taxon>
        <taxon>Flavobacteriaceae</taxon>
        <taxon>Flavobacterium</taxon>
    </lineage>
</organism>
<name>A0ABP7VPK3_9FLAO</name>
<keyword evidence="4" id="KW-1185">Reference proteome</keyword>
<dbReference type="Pfam" id="PF13936">
    <property type="entry name" value="HTH_38"/>
    <property type="match status" value="1"/>
</dbReference>
<proteinExistence type="predicted"/>
<evidence type="ECO:0000313" key="4">
    <source>
        <dbReference type="Proteomes" id="UP001500367"/>
    </source>
</evidence>
<feature type="domain" description="Integrase catalytic" evidence="2">
    <location>
        <begin position="167"/>
        <end position="329"/>
    </location>
</feature>
<comment type="caution">
    <text evidence="3">The sequence shown here is derived from an EMBL/GenBank/DDBJ whole genome shotgun (WGS) entry which is preliminary data.</text>
</comment>
<dbReference type="InterPro" id="IPR051917">
    <property type="entry name" value="Transposase-Integrase"/>
</dbReference>
<dbReference type="InterPro" id="IPR025246">
    <property type="entry name" value="IS30-like_HTH"/>
</dbReference>
<evidence type="ECO:0000256" key="1">
    <source>
        <dbReference type="ARBA" id="ARBA00023172"/>
    </source>
</evidence>
<dbReference type="Pfam" id="PF00665">
    <property type="entry name" value="rve"/>
    <property type="match status" value="1"/>
</dbReference>